<dbReference type="InterPro" id="IPR013824">
    <property type="entry name" value="Topo_IA_cen_sub1"/>
</dbReference>
<feature type="non-terminal residue" evidence="3">
    <location>
        <position position="81"/>
    </location>
</feature>
<dbReference type="GO" id="GO:0003677">
    <property type="term" value="F:DNA binding"/>
    <property type="evidence" value="ECO:0007669"/>
    <property type="project" value="InterPro"/>
</dbReference>
<dbReference type="GO" id="GO:0006265">
    <property type="term" value="P:DNA topological change"/>
    <property type="evidence" value="ECO:0007669"/>
    <property type="project" value="InterPro"/>
</dbReference>
<accession>A0AAW8AQH0</accession>
<dbReference type="SUPFAM" id="SSF56712">
    <property type="entry name" value="Prokaryotic type I DNA topoisomerase"/>
    <property type="match status" value="1"/>
</dbReference>
<evidence type="ECO:0000313" key="4">
    <source>
        <dbReference type="Proteomes" id="UP001244490"/>
    </source>
</evidence>
<dbReference type="InterPro" id="IPR023405">
    <property type="entry name" value="Topo_IA_core_domain"/>
</dbReference>
<protein>
    <submittedName>
        <fullName evidence="3">DNA topoisomerase I</fullName>
    </submittedName>
</protein>
<dbReference type="GO" id="GO:0003916">
    <property type="term" value="F:DNA topoisomerase activity"/>
    <property type="evidence" value="ECO:0007669"/>
    <property type="project" value="InterPro"/>
</dbReference>
<feature type="non-terminal residue" evidence="3">
    <location>
        <position position="1"/>
    </location>
</feature>
<dbReference type="Gene3D" id="1.10.460.10">
    <property type="entry name" value="Topoisomerase I, domain 2"/>
    <property type="match status" value="1"/>
</dbReference>
<comment type="caution">
    <text evidence="3">The sequence shown here is derived from an EMBL/GenBank/DDBJ whole genome shotgun (WGS) entry which is preliminary data.</text>
</comment>
<reference evidence="3" key="1">
    <citation type="submission" date="2023-07" db="EMBL/GenBank/DDBJ databases">
        <authorList>
            <person name="Peng Z."/>
        </authorList>
    </citation>
    <scope>NUCLEOTIDE SEQUENCE</scope>
    <source>
        <strain evidence="3">KP219</strain>
    </source>
</reference>
<feature type="domain" description="Topo IA-type catalytic" evidence="2">
    <location>
        <begin position="1"/>
        <end position="81"/>
    </location>
</feature>
<keyword evidence="1" id="KW-0413">Isomerase</keyword>
<dbReference type="EMBL" id="JAUUIA010001200">
    <property type="protein sequence ID" value="MDP0971768.1"/>
    <property type="molecule type" value="Genomic_DNA"/>
</dbReference>
<dbReference type="PROSITE" id="PS52039">
    <property type="entry name" value="TOPO_IA_2"/>
    <property type="match status" value="1"/>
</dbReference>
<evidence type="ECO:0000259" key="2">
    <source>
        <dbReference type="PROSITE" id="PS52039"/>
    </source>
</evidence>
<name>A0AAW8AQH0_KLEPN</name>
<dbReference type="AlphaFoldDB" id="A0AAW8AQH0"/>
<proteinExistence type="predicted"/>
<dbReference type="InterPro" id="IPR013497">
    <property type="entry name" value="Topo_IA_cen"/>
</dbReference>
<evidence type="ECO:0000313" key="3">
    <source>
        <dbReference type="EMBL" id="MDP0971768.1"/>
    </source>
</evidence>
<sequence length="81" mass="8774">MVSPKLGDMAGRRGLSAGRVQSPAVRIVLERERALQAFKPTNPFGAQLGFGSWTADWETAPFLPEGQKYLLDSSLAERVAA</sequence>
<dbReference type="Proteomes" id="UP001244490">
    <property type="component" value="Unassembled WGS sequence"/>
</dbReference>
<evidence type="ECO:0000256" key="1">
    <source>
        <dbReference type="ARBA" id="ARBA00023235"/>
    </source>
</evidence>
<organism evidence="3 4">
    <name type="scientific">Klebsiella pneumoniae</name>
    <dbReference type="NCBI Taxonomy" id="573"/>
    <lineage>
        <taxon>Bacteria</taxon>
        <taxon>Pseudomonadati</taxon>
        <taxon>Pseudomonadota</taxon>
        <taxon>Gammaproteobacteria</taxon>
        <taxon>Enterobacterales</taxon>
        <taxon>Enterobacteriaceae</taxon>
        <taxon>Klebsiella/Raoultella group</taxon>
        <taxon>Klebsiella</taxon>
        <taxon>Klebsiella pneumoniae complex</taxon>
    </lineage>
</organism>
<gene>
    <name evidence="3" type="ORF">Q6294_33055</name>
</gene>